<keyword evidence="2" id="KW-0732">Signal</keyword>
<name>A0A484BE04_DRONA</name>
<organism evidence="3 4">
    <name type="scientific">Drosophila navojoa</name>
    <name type="common">Fruit fly</name>
    <dbReference type="NCBI Taxonomy" id="7232"/>
    <lineage>
        <taxon>Eukaryota</taxon>
        <taxon>Metazoa</taxon>
        <taxon>Ecdysozoa</taxon>
        <taxon>Arthropoda</taxon>
        <taxon>Hexapoda</taxon>
        <taxon>Insecta</taxon>
        <taxon>Pterygota</taxon>
        <taxon>Neoptera</taxon>
        <taxon>Endopterygota</taxon>
        <taxon>Diptera</taxon>
        <taxon>Brachycera</taxon>
        <taxon>Muscomorpha</taxon>
        <taxon>Ephydroidea</taxon>
        <taxon>Drosophilidae</taxon>
        <taxon>Drosophila</taxon>
    </lineage>
</organism>
<feature type="signal peptide" evidence="2">
    <location>
        <begin position="1"/>
        <end position="19"/>
    </location>
</feature>
<reference evidence="3 4" key="1">
    <citation type="journal article" date="2019" name="J. Hered.">
        <title>An Improved Genome Assembly for Drosophila navojoa, the Basal Species in the mojavensis Cluster.</title>
        <authorList>
            <person name="Vanderlinde T."/>
            <person name="Dupim E.G."/>
            <person name="Nazario-Yepiz N.O."/>
            <person name="Carvalho A.B."/>
        </authorList>
    </citation>
    <scope>NUCLEOTIDE SEQUENCE [LARGE SCALE GENOMIC DNA]</scope>
    <source>
        <strain evidence="3">Navoj_Jal97</strain>
        <tissue evidence="3">Whole organism</tissue>
    </source>
</reference>
<accession>A0A484BE04</accession>
<feature type="chain" id="PRO_5019769847" evidence="2">
    <location>
        <begin position="20"/>
        <end position="527"/>
    </location>
</feature>
<evidence type="ECO:0000313" key="3">
    <source>
        <dbReference type="EMBL" id="TDG46015.1"/>
    </source>
</evidence>
<feature type="compositionally biased region" description="Low complexity" evidence="1">
    <location>
        <begin position="92"/>
        <end position="111"/>
    </location>
</feature>
<gene>
    <name evidence="3" type="ORF">AWZ03_007546</name>
</gene>
<feature type="region of interest" description="Disordered" evidence="1">
    <location>
        <begin position="438"/>
        <end position="466"/>
    </location>
</feature>
<dbReference type="AlphaFoldDB" id="A0A484BE04"/>
<sequence>MKGANYFLFCLLALKLSAATSSSSSSSSSSGTNDTPSVALTRQAIELGMEPAALGELWRTKQPVIVSKPDAQGQLHTTTYTLSPDGQSISKTSSQDQLPSTTPPTQSTPKPAENPQTDWEYLPSSVGNRRTFSLGSSSPFDAHWPSFRGWPSFEFPAGVTPQTSTKTEKDDQGRTVTTTIKTYRGPVGSATWSAGADLKPNWPSFEFPTGILPQTSTKTEQDEQGNTITTRTRTYSGPLFRTWTTLGGEVGGGLPASWQPSTPALFDQGLPPWFKNPRVDGAAAAPAPGAGAGTGFLPAAGELPSLVPTTTVKPVPVPTSPSFPTPQPQNGAYPPLPTAPPNAFGEPLKPVTNINLDELPATKISYRSSFNSVEPPKAAELEPHVREMLNRGGITDDDIQRAKELGNEVVRTRVLPDGRTIKTTVRVNNWTGAAPPAAFAPPAPLTPSTALAPPAPLAPLAPSPPRDSTIENFLSQVHLTPTDIRNQNGELVKTIVDQNGRVLSVKFVLSDVKGDEGQRAAQEQPTK</sequence>
<feature type="compositionally biased region" description="Pro residues" evidence="1">
    <location>
        <begin position="453"/>
        <end position="465"/>
    </location>
</feature>
<protein>
    <submittedName>
        <fullName evidence="3">Uncharacterized protein</fullName>
    </submittedName>
</protein>
<comment type="caution">
    <text evidence="3">The sequence shown here is derived from an EMBL/GenBank/DDBJ whole genome shotgun (WGS) entry which is preliminary data.</text>
</comment>
<feature type="compositionally biased region" description="Polar residues" evidence="1">
    <location>
        <begin position="76"/>
        <end position="91"/>
    </location>
</feature>
<evidence type="ECO:0000256" key="1">
    <source>
        <dbReference type="SAM" id="MobiDB-lite"/>
    </source>
</evidence>
<feature type="region of interest" description="Disordered" evidence="1">
    <location>
        <begin position="76"/>
        <end position="124"/>
    </location>
</feature>
<dbReference type="EMBL" id="LSRL02000066">
    <property type="protein sequence ID" value="TDG46015.1"/>
    <property type="molecule type" value="Genomic_DNA"/>
</dbReference>
<dbReference type="Proteomes" id="UP000295192">
    <property type="component" value="Unassembled WGS sequence"/>
</dbReference>
<keyword evidence="4" id="KW-1185">Reference proteome</keyword>
<evidence type="ECO:0000313" key="4">
    <source>
        <dbReference type="Proteomes" id="UP000295192"/>
    </source>
</evidence>
<dbReference type="STRING" id="7232.A0A484BE04"/>
<evidence type="ECO:0000256" key="2">
    <source>
        <dbReference type="SAM" id="SignalP"/>
    </source>
</evidence>
<dbReference type="OMA" id="PQTDWEY"/>
<proteinExistence type="predicted"/>
<dbReference type="OrthoDB" id="7883899at2759"/>